<dbReference type="SFLD" id="SFLDG01135">
    <property type="entry name" value="C1.5.6:_HAD__Beta-PGM__Phospha"/>
    <property type="match status" value="1"/>
</dbReference>
<dbReference type="SFLD" id="SFLDG01129">
    <property type="entry name" value="C1.5:_HAD__Beta-PGM__Phosphata"/>
    <property type="match status" value="1"/>
</dbReference>
<proteinExistence type="inferred from homology"/>
<evidence type="ECO:0000313" key="5">
    <source>
        <dbReference type="Proteomes" id="UP001501734"/>
    </source>
</evidence>
<organism evidence="4 5">
    <name type="scientific">Amphibacillus indicireducens</name>
    <dbReference type="NCBI Taxonomy" id="1076330"/>
    <lineage>
        <taxon>Bacteria</taxon>
        <taxon>Bacillati</taxon>
        <taxon>Bacillota</taxon>
        <taxon>Bacilli</taxon>
        <taxon>Bacillales</taxon>
        <taxon>Bacillaceae</taxon>
        <taxon>Amphibacillus</taxon>
    </lineage>
</organism>
<name>A0ABP7VZD8_9BACI</name>
<comment type="cofactor">
    <cofactor evidence="3">
        <name>Mg(2+)</name>
        <dbReference type="ChEBI" id="CHEBI:18420"/>
    </cofactor>
    <cofactor evidence="3">
        <name>Co(2+)</name>
        <dbReference type="ChEBI" id="CHEBI:48828"/>
    </cofactor>
</comment>
<protein>
    <recommendedName>
        <fullName evidence="3">Phosphoserine phosphatase</fullName>
        <shortName evidence="3">PSP</shortName>
        <ecNumber evidence="3">3.1.3.3</ecNumber>
    </recommendedName>
</protein>
<dbReference type="InterPro" id="IPR036412">
    <property type="entry name" value="HAD-like_sf"/>
</dbReference>
<dbReference type="HAMAP" id="MF_02240">
    <property type="entry name" value="PSP"/>
    <property type="match status" value="1"/>
</dbReference>
<dbReference type="EMBL" id="BAABDL010000119">
    <property type="protein sequence ID" value="GAA4076690.1"/>
    <property type="molecule type" value="Genomic_DNA"/>
</dbReference>
<dbReference type="GO" id="GO:0016787">
    <property type="term" value="F:hydrolase activity"/>
    <property type="evidence" value="ECO:0007669"/>
    <property type="project" value="UniProtKB-KW"/>
</dbReference>
<dbReference type="PANTHER" id="PTHR46470">
    <property type="entry name" value="N-ACYLNEURAMINATE-9-PHOSPHATASE"/>
    <property type="match status" value="1"/>
</dbReference>
<dbReference type="SFLD" id="SFLDS00003">
    <property type="entry name" value="Haloacid_Dehalogenase"/>
    <property type="match status" value="1"/>
</dbReference>
<dbReference type="InterPro" id="IPR023214">
    <property type="entry name" value="HAD_sf"/>
</dbReference>
<dbReference type="InterPro" id="IPR006439">
    <property type="entry name" value="HAD-SF_hydro_IA"/>
</dbReference>
<evidence type="ECO:0000256" key="2">
    <source>
        <dbReference type="ARBA" id="ARBA00022842"/>
    </source>
</evidence>
<evidence type="ECO:0000256" key="1">
    <source>
        <dbReference type="ARBA" id="ARBA00022801"/>
    </source>
</evidence>
<comment type="pathway">
    <text evidence="3">Amino-acid biosynthesis; L-serine biosynthesis; L-serine from 3-phospho-D-glycerate: step 3/3.</text>
</comment>
<dbReference type="EC" id="3.1.3.3" evidence="3"/>
<keyword evidence="2 3" id="KW-0460">Magnesium</keyword>
<keyword evidence="5" id="KW-1185">Reference proteome</keyword>
<keyword evidence="3" id="KW-0170">Cobalt</keyword>
<comment type="catalytic activity">
    <reaction evidence="3">
        <text>O-phospho-L-serine + H2O = L-serine + phosphate</text>
        <dbReference type="Rhea" id="RHEA:21208"/>
        <dbReference type="ChEBI" id="CHEBI:15377"/>
        <dbReference type="ChEBI" id="CHEBI:33384"/>
        <dbReference type="ChEBI" id="CHEBI:43474"/>
        <dbReference type="ChEBI" id="CHEBI:57524"/>
        <dbReference type="EC" id="3.1.3.3"/>
    </reaction>
</comment>
<keyword evidence="3" id="KW-0718">Serine biosynthesis</keyword>
<comment type="catalytic activity">
    <reaction evidence="3">
        <text>O-phospho-D-serine + H2O = D-serine + phosphate</text>
        <dbReference type="Rhea" id="RHEA:24873"/>
        <dbReference type="ChEBI" id="CHEBI:15377"/>
        <dbReference type="ChEBI" id="CHEBI:35247"/>
        <dbReference type="ChEBI" id="CHEBI:43474"/>
        <dbReference type="ChEBI" id="CHEBI:58680"/>
        <dbReference type="EC" id="3.1.3.3"/>
    </reaction>
</comment>
<dbReference type="InterPro" id="IPR044266">
    <property type="entry name" value="PSP_YsaA"/>
</dbReference>
<dbReference type="InterPro" id="IPR051400">
    <property type="entry name" value="HAD-like_hydrolase"/>
</dbReference>
<sequence length="258" mass="29523">MVKTLFFDLDDTLLWDKKSIQTAFQVTCQTVKQLDAEVFEQAVRSEATKLYQSYPTYPFTQMIGINPFEGLWGTFNDPGQDFEQMYDLMPDYQINAWTNGLEACGIIDPMLGETLAKQFVNERKKHPYTYPETFDVLDQLKDNYQLLLLTNGAPSLQNTKLKITPEIAQYFNHIVISGDFGRGKPDPTIFEFALKKAQVKAEDVIMIGDNLMTDILGANRTGIKNIWINHHGQTADQVKPTYEVKRLKDILPIIKTLK</sequence>
<evidence type="ECO:0000256" key="3">
    <source>
        <dbReference type="HAMAP-Rule" id="MF_02240"/>
    </source>
</evidence>
<dbReference type="NCBIfam" id="TIGR01549">
    <property type="entry name" value="HAD-SF-IA-v1"/>
    <property type="match status" value="1"/>
</dbReference>
<comment type="similarity">
    <text evidence="3">Belongs to the HAD-like hydrolase superfamily.</text>
</comment>
<keyword evidence="1 3" id="KW-0378">Hydrolase</keyword>
<gene>
    <name evidence="4" type="ORF">GCM10022410_21890</name>
</gene>
<dbReference type="SUPFAM" id="SSF56784">
    <property type="entry name" value="HAD-like"/>
    <property type="match status" value="1"/>
</dbReference>
<dbReference type="NCBIfam" id="TIGR01509">
    <property type="entry name" value="HAD-SF-IA-v3"/>
    <property type="match status" value="1"/>
</dbReference>
<evidence type="ECO:0000313" key="4">
    <source>
        <dbReference type="EMBL" id="GAA4076690.1"/>
    </source>
</evidence>
<dbReference type="PANTHER" id="PTHR46470:SF3">
    <property type="entry name" value="N-ACYLNEURAMINATE-9-PHOSPHATASE"/>
    <property type="match status" value="1"/>
</dbReference>
<comment type="function">
    <text evidence="3">Catalyzes the last step of the phosphorylated serine biosynthetic pathway, i.e. dephosphorylation of O-phospho-L-serine to form L-serine.</text>
</comment>
<dbReference type="Gene3D" id="3.40.50.1000">
    <property type="entry name" value="HAD superfamily/HAD-like"/>
    <property type="match status" value="1"/>
</dbReference>
<reference evidence="5" key="1">
    <citation type="journal article" date="2019" name="Int. J. Syst. Evol. Microbiol.">
        <title>The Global Catalogue of Microorganisms (GCM) 10K type strain sequencing project: providing services to taxonomists for standard genome sequencing and annotation.</title>
        <authorList>
            <consortium name="The Broad Institute Genomics Platform"/>
            <consortium name="The Broad Institute Genome Sequencing Center for Infectious Disease"/>
            <person name="Wu L."/>
            <person name="Ma J."/>
        </authorList>
    </citation>
    <scope>NUCLEOTIDE SEQUENCE [LARGE SCALE GENOMIC DNA]</scope>
    <source>
        <strain evidence="5">JCM 17250</strain>
    </source>
</reference>
<comment type="caution">
    <text evidence="4">The sequence shown here is derived from an EMBL/GenBank/DDBJ whole genome shotgun (WGS) entry which is preliminary data.</text>
</comment>
<dbReference type="RefSeq" id="WP_344913120.1">
    <property type="nucleotide sequence ID" value="NZ_BAABDL010000119.1"/>
</dbReference>
<dbReference type="Gene3D" id="1.20.120.710">
    <property type="entry name" value="Haloacid dehalogenase hydrolase-like domain"/>
    <property type="match status" value="1"/>
</dbReference>
<dbReference type="Pfam" id="PF00702">
    <property type="entry name" value="Hydrolase"/>
    <property type="match status" value="1"/>
</dbReference>
<dbReference type="Proteomes" id="UP001501734">
    <property type="component" value="Unassembled WGS sequence"/>
</dbReference>
<accession>A0ABP7VZD8</accession>
<keyword evidence="3" id="KW-0028">Amino-acid biosynthesis</keyword>